<dbReference type="GO" id="GO:0003723">
    <property type="term" value="F:RNA binding"/>
    <property type="evidence" value="ECO:0007669"/>
    <property type="project" value="UniProtKB-KW"/>
</dbReference>
<evidence type="ECO:0000313" key="5">
    <source>
        <dbReference type="EMBL" id="GMT00870.1"/>
    </source>
</evidence>
<keyword evidence="1" id="KW-0808">Transferase</keyword>
<dbReference type="InterPro" id="IPR057493">
    <property type="entry name" value="PH_RdRP-assoc"/>
</dbReference>
<keyword evidence="6" id="KW-1185">Reference proteome</keyword>
<feature type="compositionally biased region" description="Basic residues" evidence="2">
    <location>
        <begin position="45"/>
        <end position="60"/>
    </location>
</feature>
<dbReference type="Pfam" id="PF25359">
    <property type="entry name" value="PH_met_RdRP"/>
    <property type="match status" value="1"/>
</dbReference>
<feature type="non-terminal residue" evidence="5">
    <location>
        <position position="1065"/>
    </location>
</feature>
<proteinExistence type="inferred from homology"/>
<dbReference type="GO" id="GO:0031380">
    <property type="term" value="C:nuclear RNA-directed RNA polymerase complex"/>
    <property type="evidence" value="ECO:0007669"/>
    <property type="project" value="TreeGrafter"/>
</dbReference>
<evidence type="ECO:0000256" key="2">
    <source>
        <dbReference type="SAM" id="MobiDB-lite"/>
    </source>
</evidence>
<evidence type="ECO:0000313" key="6">
    <source>
        <dbReference type="Proteomes" id="UP001432027"/>
    </source>
</evidence>
<evidence type="ECO:0000259" key="3">
    <source>
        <dbReference type="Pfam" id="PF05183"/>
    </source>
</evidence>
<dbReference type="Pfam" id="PF05183">
    <property type="entry name" value="RdRP"/>
    <property type="match status" value="1"/>
</dbReference>
<reference evidence="5" key="1">
    <citation type="submission" date="2023-10" db="EMBL/GenBank/DDBJ databases">
        <title>Genome assembly of Pristionchus species.</title>
        <authorList>
            <person name="Yoshida K."/>
            <person name="Sommer R.J."/>
        </authorList>
    </citation>
    <scope>NUCLEOTIDE SEQUENCE</scope>
    <source>
        <strain evidence="5">RS0144</strain>
    </source>
</reference>
<keyword evidence="1" id="KW-0696">RNA-directed RNA polymerase</keyword>
<keyword evidence="1" id="KW-0694">RNA-binding</keyword>
<dbReference type="EC" id="2.7.7.48" evidence="1"/>
<keyword evidence="1" id="KW-0548">Nucleotidyltransferase</keyword>
<evidence type="ECO:0000259" key="4">
    <source>
        <dbReference type="Pfam" id="PF25359"/>
    </source>
</evidence>
<dbReference type="PANTHER" id="PTHR23079:SF57">
    <property type="entry name" value="RNA-DIRECTED RNA POLYMERASE"/>
    <property type="match status" value="1"/>
</dbReference>
<dbReference type="InterPro" id="IPR057596">
    <property type="entry name" value="RDRP_core"/>
</dbReference>
<dbReference type="GO" id="GO:0030422">
    <property type="term" value="P:siRNA processing"/>
    <property type="evidence" value="ECO:0007669"/>
    <property type="project" value="TreeGrafter"/>
</dbReference>
<dbReference type="EMBL" id="BTSX01000005">
    <property type="protein sequence ID" value="GMT00870.1"/>
    <property type="molecule type" value="Genomic_DNA"/>
</dbReference>
<gene>
    <name evidence="5" type="ORF">PENTCL1PPCAC_23044</name>
</gene>
<evidence type="ECO:0000256" key="1">
    <source>
        <dbReference type="RuleBase" id="RU363098"/>
    </source>
</evidence>
<feature type="domain" description="PH-like" evidence="4">
    <location>
        <begin position="221"/>
        <end position="432"/>
    </location>
</feature>
<protein>
    <recommendedName>
        <fullName evidence="1">RNA-dependent RNA polymerase</fullName>
        <ecNumber evidence="1">2.7.7.48</ecNumber>
    </recommendedName>
</protein>
<feature type="domain" description="RDRP core" evidence="3">
    <location>
        <begin position="614"/>
        <end position="1064"/>
    </location>
</feature>
<comment type="caution">
    <text evidence="5">The sequence shown here is derived from an EMBL/GenBank/DDBJ whole genome shotgun (WGS) entry which is preliminary data.</text>
</comment>
<accession>A0AAV5U3Q8</accession>
<sequence length="1065" mass="123490">NICSRYWFPCLMYLSEYDRHIQLLVPDIPEIYRRKGPSISMVRRHPNHGSSRIYRRKSRRKEKEERKINESDRRILDFENNATIPTEINNTRRRESIAIEACESPRDENGNLLSIPIKLEMERREDEKDNRTLELMNLYRAEFIEVANKFRILIVSEEEMQIIADGRRYIILFQAVCADWQSTLTSFLCKFLVGISWNQIATDERPVICTHSLLLYPLRLVNVHHNIPLGRIQFGSLINNGRLGVHWSMTGGSRARDDPELGFNFRKGIYAFFEYDKRNISIEYCNVETDPFNRDMVCDVHGKISLDMTSINRIIFDQIYEHGRRRISLVLLLDFPPKFQTRRRTKKSSPRREIIPNSHWEYRVELHRGEYPGETSHKEALHDSKAIILQFDTIGIEYSLDRNSSLDSFFHDLLSRLRHKTGKRIEFSSLYQIRLLEGIVRRPWWDVKGRARLNMRSTPVCPYYYNFGYYYGGRHEFDERVCRYIMASAEKIVRTEPSLFSRTDYHVGWKAFRLRVLLQGILDKGMEYRMELLCDWRRWYPFIQMVSNLYVLHEQRTLDALERVMSVISDGRPNCSIPLLFQKEWKDSNPSRAMALFSEQDRRNGFQRIMKLVVTPTRVNFVGYEVIMGNRVLKKYAVNENHIIRVAFRDDGGDPLRPSTYSPEVQARIKLILMRGITYAGRIYAWLGNSNSQLREQGCYMMHIHFSDGGSARLSPHQIRTQMGDFHLLPNIPKMLARLGQIFTQCKPSETALCSSEVGVTPDFIGGRNAAGKPFVFSDGVGRISAFHATALSREHGMQSVSSAFQIRFRGEKGMLSIDPSMDERNALLKMMGKDEEEKKVLVRPSMIKFQVMENGTSKLEIVKSSYSSAVFLNRPFINILCQVSEKQSGECHARVKGRIKELLHSQLRESIQSLYVERKAHETIREMSFPLSMEVFTMTSGLHLTKEPFFRSLLHANMKYILQRQLQKMNIRIPSSSARSMFGVVDDSGLLQYGQVFCQYTGTMSKTGGRPKSVGNRKGIVLTGPTLITKNPCISSGDVRMFEAVDIPALHHMADVIVFPMHGP</sequence>
<dbReference type="InterPro" id="IPR007855">
    <property type="entry name" value="RDRP"/>
</dbReference>
<dbReference type="AlphaFoldDB" id="A0AAV5U3Q8"/>
<dbReference type="PANTHER" id="PTHR23079">
    <property type="entry name" value="RNA-DEPENDENT RNA POLYMERASE"/>
    <property type="match status" value="1"/>
</dbReference>
<organism evidence="5 6">
    <name type="scientific">Pristionchus entomophagus</name>
    <dbReference type="NCBI Taxonomy" id="358040"/>
    <lineage>
        <taxon>Eukaryota</taxon>
        <taxon>Metazoa</taxon>
        <taxon>Ecdysozoa</taxon>
        <taxon>Nematoda</taxon>
        <taxon>Chromadorea</taxon>
        <taxon>Rhabditida</taxon>
        <taxon>Rhabditina</taxon>
        <taxon>Diplogasteromorpha</taxon>
        <taxon>Diplogasteroidea</taxon>
        <taxon>Neodiplogasteridae</taxon>
        <taxon>Pristionchus</taxon>
    </lineage>
</organism>
<feature type="region of interest" description="Disordered" evidence="2">
    <location>
        <begin position="45"/>
        <end position="68"/>
    </location>
</feature>
<dbReference type="GO" id="GO:0003968">
    <property type="term" value="F:RNA-directed RNA polymerase activity"/>
    <property type="evidence" value="ECO:0007669"/>
    <property type="project" value="UniProtKB-KW"/>
</dbReference>
<dbReference type="Proteomes" id="UP001432027">
    <property type="component" value="Unassembled WGS sequence"/>
</dbReference>
<comment type="catalytic activity">
    <reaction evidence="1">
        <text>RNA(n) + a ribonucleoside 5'-triphosphate = RNA(n+1) + diphosphate</text>
        <dbReference type="Rhea" id="RHEA:21248"/>
        <dbReference type="Rhea" id="RHEA-COMP:14527"/>
        <dbReference type="Rhea" id="RHEA-COMP:17342"/>
        <dbReference type="ChEBI" id="CHEBI:33019"/>
        <dbReference type="ChEBI" id="CHEBI:61557"/>
        <dbReference type="ChEBI" id="CHEBI:140395"/>
        <dbReference type="EC" id="2.7.7.48"/>
    </reaction>
</comment>
<comment type="similarity">
    <text evidence="1">Belongs to the RdRP family.</text>
</comment>
<name>A0AAV5U3Q8_9BILA</name>
<feature type="non-terminal residue" evidence="5">
    <location>
        <position position="1"/>
    </location>
</feature>